<dbReference type="GO" id="GO:0003984">
    <property type="term" value="F:acetolactate synthase activity"/>
    <property type="evidence" value="ECO:0007669"/>
    <property type="project" value="UniProtKB-EC"/>
</dbReference>
<organism evidence="10 11">
    <name type="scientific">Ktedonosporobacter rubrisoli</name>
    <dbReference type="NCBI Taxonomy" id="2509675"/>
    <lineage>
        <taxon>Bacteria</taxon>
        <taxon>Bacillati</taxon>
        <taxon>Chloroflexota</taxon>
        <taxon>Ktedonobacteria</taxon>
        <taxon>Ktedonobacterales</taxon>
        <taxon>Ktedonosporobacteraceae</taxon>
        <taxon>Ktedonosporobacter</taxon>
    </lineage>
</organism>
<keyword evidence="10" id="KW-0808">Transferase</keyword>
<dbReference type="CDD" id="cd02004">
    <property type="entry name" value="TPP_BZL_OCoD_HPCL"/>
    <property type="match status" value="1"/>
</dbReference>
<evidence type="ECO:0000256" key="4">
    <source>
        <dbReference type="ARBA" id="ARBA00022723"/>
    </source>
</evidence>
<dbReference type="FunFam" id="3.40.50.970:FF:000007">
    <property type="entry name" value="Acetolactate synthase"/>
    <property type="match status" value="1"/>
</dbReference>
<dbReference type="KEGG" id="kbs:EPA93_32330"/>
<keyword evidence="5 6" id="KW-0786">Thiamine pyrophosphate</keyword>
<dbReference type="InterPro" id="IPR012001">
    <property type="entry name" value="Thiamin_PyroP_enz_TPP-bd_dom"/>
</dbReference>
<evidence type="ECO:0000256" key="2">
    <source>
        <dbReference type="ARBA" id="ARBA00001964"/>
    </source>
</evidence>
<dbReference type="InterPro" id="IPR011766">
    <property type="entry name" value="TPP_enzyme_TPP-bd"/>
</dbReference>
<dbReference type="Pfam" id="PF02775">
    <property type="entry name" value="TPP_enzyme_C"/>
    <property type="match status" value="1"/>
</dbReference>
<dbReference type="Gene3D" id="3.40.50.970">
    <property type="match status" value="2"/>
</dbReference>
<evidence type="ECO:0000256" key="3">
    <source>
        <dbReference type="ARBA" id="ARBA00007812"/>
    </source>
</evidence>
<dbReference type="GO" id="GO:0030976">
    <property type="term" value="F:thiamine pyrophosphate binding"/>
    <property type="evidence" value="ECO:0007669"/>
    <property type="project" value="InterPro"/>
</dbReference>
<dbReference type="PROSITE" id="PS00187">
    <property type="entry name" value="TPP_ENZYMES"/>
    <property type="match status" value="1"/>
</dbReference>
<evidence type="ECO:0000256" key="6">
    <source>
        <dbReference type="RuleBase" id="RU362132"/>
    </source>
</evidence>
<dbReference type="OrthoDB" id="4494979at2"/>
<accession>A0A4P6JXD3</accession>
<gene>
    <name evidence="10" type="ORF">EPA93_32330</name>
</gene>
<feature type="domain" description="Thiamine pyrophosphate enzyme N-terminal TPP-binding" evidence="9">
    <location>
        <begin position="16"/>
        <end position="129"/>
    </location>
</feature>
<dbReference type="GO" id="GO:0005948">
    <property type="term" value="C:acetolactate synthase complex"/>
    <property type="evidence" value="ECO:0007669"/>
    <property type="project" value="TreeGrafter"/>
</dbReference>
<dbReference type="GO" id="GO:0050660">
    <property type="term" value="F:flavin adenine dinucleotide binding"/>
    <property type="evidence" value="ECO:0007669"/>
    <property type="project" value="TreeGrafter"/>
</dbReference>
<proteinExistence type="inferred from homology"/>
<dbReference type="GO" id="GO:0009099">
    <property type="term" value="P:L-valine biosynthetic process"/>
    <property type="evidence" value="ECO:0007669"/>
    <property type="project" value="TreeGrafter"/>
</dbReference>
<dbReference type="NCBIfam" id="NF004516">
    <property type="entry name" value="PRK05858.1"/>
    <property type="match status" value="1"/>
</dbReference>
<dbReference type="InterPro" id="IPR012000">
    <property type="entry name" value="Thiamin_PyroP_enz_cen_dom"/>
</dbReference>
<dbReference type="AlphaFoldDB" id="A0A4P6JXD3"/>
<dbReference type="PANTHER" id="PTHR18968:SF166">
    <property type="entry name" value="2-HYDROXYACYL-COA LYASE 2"/>
    <property type="match status" value="1"/>
</dbReference>
<evidence type="ECO:0000256" key="5">
    <source>
        <dbReference type="ARBA" id="ARBA00023052"/>
    </source>
</evidence>
<dbReference type="Gene3D" id="3.40.50.1220">
    <property type="entry name" value="TPP-binding domain"/>
    <property type="match status" value="1"/>
</dbReference>
<feature type="domain" description="Thiamine pyrophosphate enzyme central" evidence="7">
    <location>
        <begin position="206"/>
        <end position="335"/>
    </location>
</feature>
<keyword evidence="4" id="KW-0479">Metal-binding</keyword>
<evidence type="ECO:0000256" key="1">
    <source>
        <dbReference type="ARBA" id="ARBA00001946"/>
    </source>
</evidence>
<evidence type="ECO:0000259" key="7">
    <source>
        <dbReference type="Pfam" id="PF00205"/>
    </source>
</evidence>
<dbReference type="InterPro" id="IPR000399">
    <property type="entry name" value="TPP-bd_CS"/>
</dbReference>
<sequence length="558" mass="59890">MHPQCRRRFTVGLIHGGWLVARALKREGVEVVFTLSGGHIAGIYDGCIREGIRVVDTRHEQAAVHAAEGWAKVTRKPGVALLTAGPGVTDGVTGVANAYLAGSPLLVIGGAAPLGLWDRGALQEMNQLDLLRPITKWARTVHETTRLGEYTAAAFRQMLNGKPGPVFLEMPMDILNNFADTDTLSDPGEPASYRAGGRTAPDPTSVERAAVLLEKARRPVIMAGTAVWWCEAAVELRQLAERIQAPVFLNGAGRGSLPPTHQLFFSAARRKALEQADTILAIGTRMDFRLNHGQPPLIPTSAQLIWFDLAGEDIGVNRGAAVGLVGDVGLAMRQLTAATKQLQHDEWLTHVRNEEQKGQERANAALNSEAVPIHPMRLCREIRDFIDAETTVIGDGGDIVSYGARVINVEHPGYWLDSGPLGCLGTGTGFAMAAQLARPGKRVLILHGDGAFGLNGMEFESMVRQKLPIVSVIGNDGAWGQIKHPQKAIVGHTTAAELAPGIRYDKMVEALGGYGELVERPAEIRPALERAFASGLPACVNVLLDPNKPYGRSTSVAV</sequence>
<comment type="similarity">
    <text evidence="3 6">Belongs to the TPP enzyme family.</text>
</comment>
<evidence type="ECO:0000313" key="11">
    <source>
        <dbReference type="Proteomes" id="UP000290365"/>
    </source>
</evidence>
<dbReference type="InterPro" id="IPR029035">
    <property type="entry name" value="DHS-like_NAD/FAD-binding_dom"/>
</dbReference>
<evidence type="ECO:0000259" key="8">
    <source>
        <dbReference type="Pfam" id="PF02775"/>
    </source>
</evidence>
<dbReference type="Pfam" id="PF02776">
    <property type="entry name" value="TPP_enzyme_N"/>
    <property type="match status" value="1"/>
</dbReference>
<dbReference type="GO" id="GO:0009097">
    <property type="term" value="P:isoleucine biosynthetic process"/>
    <property type="evidence" value="ECO:0007669"/>
    <property type="project" value="TreeGrafter"/>
</dbReference>
<feature type="domain" description="Thiamine pyrophosphate enzyme TPP-binding" evidence="8">
    <location>
        <begin position="395"/>
        <end position="542"/>
    </location>
</feature>
<reference evidence="10 11" key="1">
    <citation type="submission" date="2019-01" db="EMBL/GenBank/DDBJ databases">
        <title>Ktedonosporobacter rubrisoli SCAWS-G2.</title>
        <authorList>
            <person name="Huang Y."/>
            <person name="Yan B."/>
        </authorList>
    </citation>
    <scope>NUCLEOTIDE SEQUENCE [LARGE SCALE GENOMIC DNA]</scope>
    <source>
        <strain evidence="10 11">SCAWS-G2</strain>
    </source>
</reference>
<dbReference type="PANTHER" id="PTHR18968">
    <property type="entry name" value="THIAMINE PYROPHOSPHATE ENZYMES"/>
    <property type="match status" value="1"/>
</dbReference>
<dbReference type="SUPFAM" id="SSF52518">
    <property type="entry name" value="Thiamin diphosphate-binding fold (THDP-binding)"/>
    <property type="match status" value="2"/>
</dbReference>
<evidence type="ECO:0000259" key="9">
    <source>
        <dbReference type="Pfam" id="PF02776"/>
    </source>
</evidence>
<dbReference type="InterPro" id="IPR029061">
    <property type="entry name" value="THDP-binding"/>
</dbReference>
<keyword evidence="11" id="KW-1185">Reference proteome</keyword>
<comment type="cofactor">
    <cofactor evidence="2">
        <name>thiamine diphosphate</name>
        <dbReference type="ChEBI" id="CHEBI:58937"/>
    </cofactor>
</comment>
<dbReference type="GO" id="GO:0000287">
    <property type="term" value="F:magnesium ion binding"/>
    <property type="evidence" value="ECO:0007669"/>
    <property type="project" value="InterPro"/>
</dbReference>
<dbReference type="InterPro" id="IPR045229">
    <property type="entry name" value="TPP_enz"/>
</dbReference>
<dbReference type="EC" id="2.2.1.6" evidence="10"/>
<name>A0A4P6JXD3_KTERU</name>
<comment type="cofactor">
    <cofactor evidence="1">
        <name>Mg(2+)</name>
        <dbReference type="ChEBI" id="CHEBI:18420"/>
    </cofactor>
</comment>
<dbReference type="Pfam" id="PF00205">
    <property type="entry name" value="TPP_enzyme_M"/>
    <property type="match status" value="1"/>
</dbReference>
<dbReference type="EMBL" id="CP035758">
    <property type="protein sequence ID" value="QBD80408.1"/>
    <property type="molecule type" value="Genomic_DNA"/>
</dbReference>
<dbReference type="CDD" id="cd07035">
    <property type="entry name" value="TPP_PYR_POX_like"/>
    <property type="match status" value="1"/>
</dbReference>
<evidence type="ECO:0000313" key="10">
    <source>
        <dbReference type="EMBL" id="QBD80408.1"/>
    </source>
</evidence>
<protein>
    <submittedName>
        <fullName evidence="10">Acetolactate synthase</fullName>
        <ecNumber evidence="10">2.2.1.6</ecNumber>
    </submittedName>
</protein>
<dbReference type="SUPFAM" id="SSF52467">
    <property type="entry name" value="DHS-like NAD/FAD-binding domain"/>
    <property type="match status" value="1"/>
</dbReference>
<dbReference type="Proteomes" id="UP000290365">
    <property type="component" value="Chromosome"/>
</dbReference>